<evidence type="ECO:0000256" key="3">
    <source>
        <dbReference type="ARBA" id="ARBA00030780"/>
    </source>
</evidence>
<dbReference type="PROSITE" id="PS50102">
    <property type="entry name" value="RRM"/>
    <property type="match status" value="1"/>
</dbReference>
<organism evidence="7 9">
    <name type="scientific">Rhodotorula toruloides</name>
    <name type="common">Yeast</name>
    <name type="synonym">Rhodosporidium toruloides</name>
    <dbReference type="NCBI Taxonomy" id="5286"/>
    <lineage>
        <taxon>Eukaryota</taxon>
        <taxon>Fungi</taxon>
        <taxon>Dikarya</taxon>
        <taxon>Basidiomycota</taxon>
        <taxon>Pucciniomycotina</taxon>
        <taxon>Microbotryomycetes</taxon>
        <taxon>Sporidiobolales</taxon>
        <taxon>Sporidiobolaceae</taxon>
        <taxon>Rhodotorula</taxon>
    </lineage>
</organism>
<protein>
    <recommendedName>
        <fullName evidence="1">Probable RNA-binding protein 18</fullName>
    </recommendedName>
    <alternativeName>
        <fullName evidence="3">RNA-binding motif protein 18</fullName>
    </alternativeName>
</protein>
<dbReference type="CDD" id="cd12355">
    <property type="entry name" value="RRM_RBM18"/>
    <property type="match status" value="1"/>
</dbReference>
<gene>
    <name evidence="7" type="primary">FGENESH: predicted gene_10.147</name>
    <name evidence="8" type="ORF">AAT19DRAFT_9475</name>
    <name evidence="7" type="ORF">BN2166_0053100</name>
</gene>
<dbReference type="InterPro" id="IPR000504">
    <property type="entry name" value="RRM_dom"/>
</dbReference>
<reference evidence="7 9" key="1">
    <citation type="submission" date="2015-07" db="EMBL/GenBank/DDBJ databases">
        <authorList>
            <person name="Cajimat M.N.B."/>
            <person name="Milazzo M.L."/>
            <person name="Fulhorst C.F."/>
        </authorList>
    </citation>
    <scope>NUCLEOTIDE SEQUENCE [LARGE SCALE GENOMIC DNA]</scope>
    <source>
        <strain evidence="7">Single colony</strain>
    </source>
</reference>
<feature type="domain" description="RRM" evidence="6">
    <location>
        <begin position="10"/>
        <end position="91"/>
    </location>
</feature>
<dbReference type="EMBL" id="CWKI01000010">
    <property type="protein sequence ID" value="CTR09449.1"/>
    <property type="molecule type" value="Genomic_DNA"/>
</dbReference>
<evidence type="ECO:0000313" key="8">
    <source>
        <dbReference type="EMBL" id="PRQ72136.1"/>
    </source>
</evidence>
<dbReference type="SMART" id="SM00360">
    <property type="entry name" value="RRM"/>
    <property type="match status" value="1"/>
</dbReference>
<evidence type="ECO:0000256" key="5">
    <source>
        <dbReference type="SAM" id="MobiDB-lite"/>
    </source>
</evidence>
<dbReference type="STRING" id="5286.A0A0K3CIG8"/>
<feature type="compositionally biased region" description="Low complexity" evidence="5">
    <location>
        <begin position="163"/>
        <end position="177"/>
    </location>
</feature>
<evidence type="ECO:0000313" key="9">
    <source>
        <dbReference type="Proteomes" id="UP000199069"/>
    </source>
</evidence>
<dbReference type="SUPFAM" id="SSF54928">
    <property type="entry name" value="RNA-binding domain, RBD"/>
    <property type="match status" value="1"/>
</dbReference>
<dbReference type="OMA" id="MERCEPD"/>
<reference evidence="8 10" key="2">
    <citation type="journal article" date="2018" name="Elife">
        <title>Functional genomics of lipid metabolism in the oleaginous yeast Rhodosporidium toruloides.</title>
        <authorList>
            <person name="Coradetti S.T."/>
            <person name="Pinel D."/>
            <person name="Geiselman G."/>
            <person name="Ito M."/>
            <person name="Mondo S."/>
            <person name="Reilly M.C."/>
            <person name="Cheng Y.F."/>
            <person name="Bauer S."/>
            <person name="Grigoriev I."/>
            <person name="Gladden J.M."/>
            <person name="Simmons B.A."/>
            <person name="Brem R."/>
            <person name="Arkin A.P."/>
            <person name="Skerker J.M."/>
        </authorList>
    </citation>
    <scope>NUCLEOTIDE SEQUENCE [LARGE SCALE GENOMIC DNA]</scope>
    <source>
        <strain evidence="8 10">NBRC 0880</strain>
    </source>
</reference>
<dbReference type="InterPro" id="IPR012677">
    <property type="entry name" value="Nucleotide-bd_a/b_plait_sf"/>
</dbReference>
<feature type="region of interest" description="Disordered" evidence="5">
    <location>
        <begin position="137"/>
        <end position="200"/>
    </location>
</feature>
<accession>A0A0K3CIG8</accession>
<keyword evidence="2 4" id="KW-0694">RNA-binding</keyword>
<evidence type="ECO:0000259" key="6">
    <source>
        <dbReference type="PROSITE" id="PS50102"/>
    </source>
</evidence>
<dbReference type="OrthoDB" id="6730379at2759"/>
<proteinExistence type="predicted"/>
<dbReference type="InterPro" id="IPR039157">
    <property type="entry name" value="RBM18_RRM"/>
</dbReference>
<dbReference type="Pfam" id="PF00076">
    <property type="entry name" value="RRM_1"/>
    <property type="match status" value="1"/>
</dbReference>
<dbReference type="EMBL" id="LCTV02000010">
    <property type="protein sequence ID" value="PRQ72136.1"/>
    <property type="molecule type" value="Genomic_DNA"/>
</dbReference>
<dbReference type="InterPro" id="IPR035979">
    <property type="entry name" value="RBD_domain_sf"/>
</dbReference>
<dbReference type="Proteomes" id="UP000199069">
    <property type="component" value="Unassembled WGS sequence"/>
</dbReference>
<evidence type="ECO:0000313" key="7">
    <source>
        <dbReference type="EMBL" id="CTR09449.1"/>
    </source>
</evidence>
<feature type="compositionally biased region" description="Polar residues" evidence="5">
    <location>
        <begin position="89"/>
        <end position="99"/>
    </location>
</feature>
<dbReference type="Proteomes" id="UP000239560">
    <property type="component" value="Unassembled WGS sequence"/>
</dbReference>
<dbReference type="GO" id="GO:0003723">
    <property type="term" value="F:RNA binding"/>
    <property type="evidence" value="ECO:0007669"/>
    <property type="project" value="UniProtKB-UniRule"/>
</dbReference>
<evidence type="ECO:0000256" key="1">
    <source>
        <dbReference type="ARBA" id="ARBA00021141"/>
    </source>
</evidence>
<name>A0A0K3CIG8_RHOTO</name>
<dbReference type="Gene3D" id="3.30.70.330">
    <property type="match status" value="1"/>
</dbReference>
<feature type="region of interest" description="Disordered" evidence="5">
    <location>
        <begin position="89"/>
        <end position="113"/>
    </location>
</feature>
<evidence type="ECO:0000256" key="2">
    <source>
        <dbReference type="ARBA" id="ARBA00022884"/>
    </source>
</evidence>
<evidence type="ECO:0000313" key="10">
    <source>
        <dbReference type="Proteomes" id="UP000239560"/>
    </source>
</evidence>
<sequence>MAATTTQSEKRLYIGNLATSVDEYSLMQVCAKYGKIAKLDYLFHKTGPNKGKPRGYAFVEYSMREEAQRAIQALHDKLFRGRKMVVSLASEQQDTTPLGTNKPRGPMSSDAHKPTAISLLKGTGVGKAPTNRKIAALEAKLAAMRQSKEGASPSGSATPPERGSTPSGTASTSGTAGIDPVKAGLPARPYFESQEAPREM</sequence>
<dbReference type="PANTHER" id="PTHR21245">
    <property type="entry name" value="HETEROGENEOUS NUCLEAR RIBONUCLEOPROTEIN"/>
    <property type="match status" value="1"/>
</dbReference>
<evidence type="ECO:0000256" key="4">
    <source>
        <dbReference type="PROSITE-ProRule" id="PRU00176"/>
    </source>
</evidence>
<dbReference type="AlphaFoldDB" id="A0A0K3CIG8"/>
<keyword evidence="9" id="KW-1185">Reference proteome</keyword>